<organism evidence="13 14">
    <name type="scientific">Salarias fasciatus</name>
    <name type="common">Jewelled blenny</name>
    <name type="synonym">Blennius fasciatus</name>
    <dbReference type="NCBI Taxonomy" id="181472"/>
    <lineage>
        <taxon>Eukaryota</taxon>
        <taxon>Metazoa</taxon>
        <taxon>Chordata</taxon>
        <taxon>Craniata</taxon>
        <taxon>Vertebrata</taxon>
        <taxon>Euteleostomi</taxon>
        <taxon>Actinopterygii</taxon>
        <taxon>Neopterygii</taxon>
        <taxon>Teleostei</taxon>
        <taxon>Neoteleostei</taxon>
        <taxon>Acanthomorphata</taxon>
        <taxon>Ovalentaria</taxon>
        <taxon>Blenniimorphae</taxon>
        <taxon>Blenniiformes</taxon>
        <taxon>Blennioidei</taxon>
        <taxon>Blenniidae</taxon>
        <taxon>Salariinae</taxon>
        <taxon>Salarias</taxon>
    </lineage>
</organism>
<reference evidence="13" key="2">
    <citation type="submission" date="2025-08" db="UniProtKB">
        <authorList>
            <consortium name="Ensembl"/>
        </authorList>
    </citation>
    <scope>IDENTIFICATION</scope>
</reference>
<keyword evidence="10" id="KW-0007">Acetylation</keyword>
<evidence type="ECO:0000256" key="12">
    <source>
        <dbReference type="SAM" id="MobiDB-lite"/>
    </source>
</evidence>
<dbReference type="InParanoid" id="A0A672HBN2"/>
<keyword evidence="6" id="KW-0646">Protease inhibitor</keyword>
<dbReference type="GO" id="GO:0010859">
    <property type="term" value="F:calcium-dependent cysteine-type endopeptidase inhibitor activity"/>
    <property type="evidence" value="ECO:0007669"/>
    <property type="project" value="TreeGrafter"/>
</dbReference>
<evidence type="ECO:0000256" key="5">
    <source>
        <dbReference type="ARBA" id="ARBA00022553"/>
    </source>
</evidence>
<name>A0A672HBN2_SALFA</name>
<dbReference type="AlphaFoldDB" id="A0A672HBN2"/>
<evidence type="ECO:0000313" key="14">
    <source>
        <dbReference type="Proteomes" id="UP000472267"/>
    </source>
</evidence>
<dbReference type="Proteomes" id="UP000472267">
    <property type="component" value="Chromosome 5"/>
</dbReference>
<evidence type="ECO:0000256" key="2">
    <source>
        <dbReference type="ARBA" id="ARBA00009487"/>
    </source>
</evidence>
<evidence type="ECO:0000256" key="7">
    <source>
        <dbReference type="ARBA" id="ARBA00022704"/>
    </source>
</evidence>
<keyword evidence="8" id="KW-0677">Repeat</keyword>
<reference evidence="13" key="1">
    <citation type="submission" date="2019-06" db="EMBL/GenBank/DDBJ databases">
        <authorList>
            <consortium name="Wellcome Sanger Institute Data Sharing"/>
        </authorList>
    </citation>
    <scope>NUCLEOTIDE SEQUENCE [LARGE SCALE GENOMIC DNA]</scope>
</reference>
<dbReference type="GO" id="GO:0005737">
    <property type="term" value="C:cytoplasm"/>
    <property type="evidence" value="ECO:0007669"/>
    <property type="project" value="TreeGrafter"/>
</dbReference>
<proteinExistence type="inferred from homology"/>
<dbReference type="PANTHER" id="PTHR10077:SF0">
    <property type="entry name" value="CALPASTATIN"/>
    <property type="match status" value="1"/>
</dbReference>
<evidence type="ECO:0000256" key="6">
    <source>
        <dbReference type="ARBA" id="ARBA00022690"/>
    </source>
</evidence>
<evidence type="ECO:0000313" key="13">
    <source>
        <dbReference type="Ensembl" id="ENSSFAP00005026492.1"/>
    </source>
</evidence>
<feature type="compositionally biased region" description="Basic and acidic residues" evidence="12">
    <location>
        <begin position="18"/>
        <end position="66"/>
    </location>
</feature>
<evidence type="ECO:0000256" key="1">
    <source>
        <dbReference type="ARBA" id="ARBA00002637"/>
    </source>
</evidence>
<dbReference type="PANTHER" id="PTHR10077">
    <property type="entry name" value="CALPASTATIN"/>
    <property type="match status" value="1"/>
</dbReference>
<keyword evidence="4" id="KW-1017">Isopeptide bond</keyword>
<evidence type="ECO:0000256" key="11">
    <source>
        <dbReference type="ARBA" id="ARBA00033013"/>
    </source>
</evidence>
<keyword evidence="9" id="KW-0832">Ubl conjugation</keyword>
<keyword evidence="7" id="KW-0789">Thiol protease inhibitor</keyword>
<dbReference type="InterPro" id="IPR026998">
    <property type="entry name" value="Calpastatin"/>
</dbReference>
<dbReference type="InterPro" id="IPR001259">
    <property type="entry name" value="Prot_inh_calpain"/>
</dbReference>
<evidence type="ECO:0000256" key="3">
    <source>
        <dbReference type="ARBA" id="ARBA00017619"/>
    </source>
</evidence>
<evidence type="ECO:0000256" key="9">
    <source>
        <dbReference type="ARBA" id="ARBA00022843"/>
    </source>
</evidence>
<dbReference type="Pfam" id="PF00748">
    <property type="entry name" value="Calpain_inhib"/>
    <property type="match status" value="1"/>
</dbReference>
<evidence type="ECO:0000256" key="10">
    <source>
        <dbReference type="ARBA" id="ARBA00022990"/>
    </source>
</evidence>
<accession>A0A672HBN2</accession>
<dbReference type="Ensembl" id="ENSSFAT00005027526.1">
    <property type="protein sequence ID" value="ENSSFAP00005026492.1"/>
    <property type="gene ID" value="ENSSFAG00005013584.1"/>
</dbReference>
<keyword evidence="14" id="KW-1185">Reference proteome</keyword>
<protein>
    <recommendedName>
        <fullName evidence="3">Calpastatin</fullName>
    </recommendedName>
    <alternativeName>
        <fullName evidence="11">Calpain inhibitor</fullName>
    </alternativeName>
</protein>
<reference evidence="13" key="3">
    <citation type="submission" date="2025-09" db="UniProtKB">
        <authorList>
            <consortium name="Ensembl"/>
        </authorList>
    </citation>
    <scope>IDENTIFICATION</scope>
</reference>
<sequence>VSLDAVSALSDLLPADVPKPESPKLRPEDMVSEDKHKEKDAVLVGERDDTIHPDYRFKKEDLEKLPAPKPEPTMGTGEALDILSGDFAASLAVPAVCTPAPPVQVQGHTASVTMFRLSLCETRLGPLTLCRHNCYRKFRLLR</sequence>
<evidence type="ECO:0000256" key="8">
    <source>
        <dbReference type="ARBA" id="ARBA00022737"/>
    </source>
</evidence>
<feature type="compositionally biased region" description="Low complexity" evidence="12">
    <location>
        <begin position="1"/>
        <end position="16"/>
    </location>
</feature>
<comment type="function">
    <text evidence="1">Specific inhibition of calpain (calcium-dependent cysteine protease). Plays a key role in postmortem tenderization of meat and have been proposed to be involved in muscle protein degradation in living tissue.</text>
</comment>
<comment type="similarity">
    <text evidence="2">Belongs to the protease inhibitor I27 (calpastatin) family.</text>
</comment>
<evidence type="ECO:0000256" key="4">
    <source>
        <dbReference type="ARBA" id="ARBA00022499"/>
    </source>
</evidence>
<keyword evidence="5" id="KW-0597">Phosphoprotein</keyword>
<feature type="region of interest" description="Disordered" evidence="12">
    <location>
        <begin position="1"/>
        <end position="78"/>
    </location>
</feature>